<proteinExistence type="predicted"/>
<dbReference type="RefSeq" id="WP_199222749.1">
    <property type="nucleotide sequence ID" value="NZ_SLWQ01000004.1"/>
</dbReference>
<evidence type="ECO:0000313" key="2">
    <source>
        <dbReference type="Proteomes" id="UP000294862"/>
    </source>
</evidence>
<evidence type="ECO:0000313" key="1">
    <source>
        <dbReference type="EMBL" id="TCO40712.1"/>
    </source>
</evidence>
<protein>
    <submittedName>
        <fullName evidence="1">Uncharacterized protein</fullName>
    </submittedName>
</protein>
<reference evidence="1 2" key="1">
    <citation type="journal article" date="2015" name="Stand. Genomic Sci.">
        <title>Genomic Encyclopedia of Bacterial and Archaeal Type Strains, Phase III: the genomes of soil and plant-associated and newly described type strains.</title>
        <authorList>
            <person name="Whitman W.B."/>
            <person name="Woyke T."/>
            <person name="Klenk H.P."/>
            <person name="Zhou Y."/>
            <person name="Lilburn T.G."/>
            <person name="Beck B.J."/>
            <person name="De Vos P."/>
            <person name="Vandamme P."/>
            <person name="Eisen J.A."/>
            <person name="Garrity G."/>
            <person name="Hugenholtz P."/>
            <person name="Kyrpides N.C."/>
        </authorList>
    </citation>
    <scope>NUCLEOTIDE SEQUENCE [LARGE SCALE GENOMIC DNA]</scope>
    <source>
        <strain evidence="1 2">A3</strain>
    </source>
</reference>
<dbReference type="Proteomes" id="UP000294862">
    <property type="component" value="Unassembled WGS sequence"/>
</dbReference>
<dbReference type="EMBL" id="SLWQ01000004">
    <property type="protein sequence ID" value="TCO40712.1"/>
    <property type="molecule type" value="Genomic_DNA"/>
</dbReference>
<accession>A0A4R2I9G1</accession>
<dbReference type="AlphaFoldDB" id="A0A4R2I9G1"/>
<organism evidence="1 2">
    <name type="scientific">Dokdonella fugitiva</name>
    <dbReference type="NCBI Taxonomy" id="328517"/>
    <lineage>
        <taxon>Bacteria</taxon>
        <taxon>Pseudomonadati</taxon>
        <taxon>Pseudomonadota</taxon>
        <taxon>Gammaproteobacteria</taxon>
        <taxon>Lysobacterales</taxon>
        <taxon>Rhodanobacteraceae</taxon>
        <taxon>Dokdonella</taxon>
    </lineage>
</organism>
<comment type="caution">
    <text evidence="1">The sequence shown here is derived from an EMBL/GenBank/DDBJ whole genome shotgun (WGS) entry which is preliminary data.</text>
</comment>
<gene>
    <name evidence="1" type="ORF">EV148_10473</name>
</gene>
<name>A0A4R2I9G1_9GAMM</name>
<sequence length="75" mass="8101">MKVVVKLLRPRGKGASAKVKRVRGPEGQLVTVRALDSGRSTFGADLRNVFATNVSKARRENKAVVGTTDRAPAKR</sequence>
<keyword evidence="2" id="KW-1185">Reference proteome</keyword>